<feature type="domain" description="Signal transduction histidine kinase internal region" evidence="2">
    <location>
        <begin position="159"/>
        <end position="233"/>
    </location>
</feature>
<name>A0ABV8ALU4_9FLAO</name>
<keyword evidence="4" id="KW-1185">Reference proteome</keyword>
<evidence type="ECO:0000259" key="2">
    <source>
        <dbReference type="Pfam" id="PF06580"/>
    </source>
</evidence>
<dbReference type="Proteomes" id="UP001595812">
    <property type="component" value="Unassembled WGS sequence"/>
</dbReference>
<proteinExistence type="predicted"/>
<sequence>MSNIVSIKEAYKPILFNGLLALIMFVTLLFVFSKGKSPIIIDYLFTMTFIVFLAVPITFNLYQFIPKLLKRQHYITYIVAFLLTLVVTAWAFDYSFQIILDLIFPDYFFSSYLNNFNSYLLFGIILLATTLLKLSKDWFYFNASKNKELKQRNEQVETQLMALRAQMNPHFLFNSLNVIYAMALDKNKKITKAIVELSDVLRYVIYDADTKRVSLQKEVTLIENYIKFQNHRTPIGKRVQFKQSIKNPHFQIYPMLFLPLLENSFKYGLSLATIENPIDINLEQGRDALSFKIKNPISHINVNIEEKYSGVGLSNLKNNLNLIYGDRHTFKVDKSETHFTVFFKVQND</sequence>
<evidence type="ECO:0000313" key="3">
    <source>
        <dbReference type="EMBL" id="MFC3877649.1"/>
    </source>
</evidence>
<keyword evidence="3" id="KW-0808">Transferase</keyword>
<keyword evidence="1" id="KW-0472">Membrane</keyword>
<reference evidence="4" key="1">
    <citation type="journal article" date="2019" name="Int. J. Syst. Evol. Microbiol.">
        <title>The Global Catalogue of Microorganisms (GCM) 10K type strain sequencing project: providing services to taxonomists for standard genome sequencing and annotation.</title>
        <authorList>
            <consortium name="The Broad Institute Genomics Platform"/>
            <consortium name="The Broad Institute Genome Sequencing Center for Infectious Disease"/>
            <person name="Wu L."/>
            <person name="Ma J."/>
        </authorList>
    </citation>
    <scope>NUCLEOTIDE SEQUENCE [LARGE SCALE GENOMIC DNA]</scope>
    <source>
        <strain evidence="4">CECT 8979</strain>
    </source>
</reference>
<feature type="transmembrane region" description="Helical" evidence="1">
    <location>
        <begin position="39"/>
        <end position="62"/>
    </location>
</feature>
<protein>
    <submittedName>
        <fullName evidence="3">Sensor histidine kinase</fullName>
        <ecNumber evidence="3">2.7.13.3</ecNumber>
    </submittedName>
</protein>
<keyword evidence="3" id="KW-0418">Kinase</keyword>
<feature type="transmembrane region" description="Helical" evidence="1">
    <location>
        <begin position="74"/>
        <end position="92"/>
    </location>
</feature>
<dbReference type="RefSeq" id="WP_386100463.1">
    <property type="nucleotide sequence ID" value="NZ_JBHSAT010000005.1"/>
</dbReference>
<feature type="transmembrane region" description="Helical" evidence="1">
    <location>
        <begin position="112"/>
        <end position="132"/>
    </location>
</feature>
<dbReference type="GO" id="GO:0004673">
    <property type="term" value="F:protein histidine kinase activity"/>
    <property type="evidence" value="ECO:0007669"/>
    <property type="project" value="UniProtKB-EC"/>
</dbReference>
<comment type="caution">
    <text evidence="3">The sequence shown here is derived from an EMBL/GenBank/DDBJ whole genome shotgun (WGS) entry which is preliminary data.</text>
</comment>
<dbReference type="PANTHER" id="PTHR34220">
    <property type="entry name" value="SENSOR HISTIDINE KINASE YPDA"/>
    <property type="match status" value="1"/>
</dbReference>
<keyword evidence="1" id="KW-0812">Transmembrane</keyword>
<evidence type="ECO:0000313" key="4">
    <source>
        <dbReference type="Proteomes" id="UP001595812"/>
    </source>
</evidence>
<dbReference type="Pfam" id="PF06580">
    <property type="entry name" value="His_kinase"/>
    <property type="match status" value="1"/>
</dbReference>
<organism evidence="3 4">
    <name type="scientific">Winogradskyella maritima</name>
    <dbReference type="NCBI Taxonomy" id="1517766"/>
    <lineage>
        <taxon>Bacteria</taxon>
        <taxon>Pseudomonadati</taxon>
        <taxon>Bacteroidota</taxon>
        <taxon>Flavobacteriia</taxon>
        <taxon>Flavobacteriales</taxon>
        <taxon>Flavobacteriaceae</taxon>
        <taxon>Winogradskyella</taxon>
    </lineage>
</organism>
<dbReference type="InterPro" id="IPR050640">
    <property type="entry name" value="Bact_2-comp_sensor_kinase"/>
</dbReference>
<accession>A0ABV8ALU4</accession>
<feature type="transmembrane region" description="Helical" evidence="1">
    <location>
        <begin position="14"/>
        <end position="33"/>
    </location>
</feature>
<gene>
    <name evidence="3" type="ORF">ACFOSX_10425</name>
</gene>
<dbReference type="EC" id="2.7.13.3" evidence="3"/>
<dbReference type="InterPro" id="IPR010559">
    <property type="entry name" value="Sig_transdc_His_kin_internal"/>
</dbReference>
<keyword evidence="1" id="KW-1133">Transmembrane helix</keyword>
<dbReference type="EMBL" id="JBHSAT010000005">
    <property type="protein sequence ID" value="MFC3877649.1"/>
    <property type="molecule type" value="Genomic_DNA"/>
</dbReference>
<dbReference type="PANTHER" id="PTHR34220:SF7">
    <property type="entry name" value="SENSOR HISTIDINE KINASE YPDA"/>
    <property type="match status" value="1"/>
</dbReference>
<evidence type="ECO:0000256" key="1">
    <source>
        <dbReference type="SAM" id="Phobius"/>
    </source>
</evidence>